<dbReference type="InterPro" id="IPR016084">
    <property type="entry name" value="Haem_Oase-like_multi-hlx"/>
</dbReference>
<accession>A0A399RIH0</accession>
<organism evidence="1 2">
    <name type="scientific">Henriciella algicola</name>
    <dbReference type="NCBI Taxonomy" id="1608422"/>
    <lineage>
        <taxon>Bacteria</taxon>
        <taxon>Pseudomonadati</taxon>
        <taxon>Pseudomonadota</taxon>
        <taxon>Alphaproteobacteria</taxon>
        <taxon>Hyphomonadales</taxon>
        <taxon>Hyphomonadaceae</taxon>
        <taxon>Henriciella</taxon>
    </lineage>
</organism>
<dbReference type="EMBL" id="QWGA01000006">
    <property type="protein sequence ID" value="RIJ29479.1"/>
    <property type="molecule type" value="Genomic_DNA"/>
</dbReference>
<dbReference type="Gene3D" id="1.20.910.10">
    <property type="entry name" value="Heme oxygenase-like"/>
    <property type="match status" value="1"/>
</dbReference>
<dbReference type="AlphaFoldDB" id="A0A399RIH0"/>
<name>A0A399RIH0_9PROT</name>
<keyword evidence="2" id="KW-1185">Reference proteome</keyword>
<dbReference type="RefSeq" id="WP_119453885.1">
    <property type="nucleotide sequence ID" value="NZ_QWGA01000006.1"/>
</dbReference>
<comment type="caution">
    <text evidence="1">The sequence shown here is derived from an EMBL/GenBank/DDBJ whole genome shotgun (WGS) entry which is preliminary data.</text>
</comment>
<dbReference type="CDD" id="cd19166">
    <property type="entry name" value="HemeO-bac"/>
    <property type="match status" value="1"/>
</dbReference>
<gene>
    <name evidence="1" type="ORF">D1222_08740</name>
</gene>
<dbReference type="SUPFAM" id="SSF48613">
    <property type="entry name" value="Heme oxygenase-like"/>
    <property type="match status" value="1"/>
</dbReference>
<reference evidence="1 2" key="1">
    <citation type="submission" date="2018-08" db="EMBL/GenBank/DDBJ databases">
        <title>Henriciella mobilis sp. nov., isolated from seawater.</title>
        <authorList>
            <person name="Cheng H."/>
            <person name="Wu Y.-H."/>
            <person name="Xu X.-W."/>
            <person name="Guo L.-L."/>
        </authorList>
    </citation>
    <scope>NUCLEOTIDE SEQUENCE [LARGE SCALE GENOMIC DNA]</scope>
    <source>
        <strain evidence="1 2">CCUG67844</strain>
    </source>
</reference>
<proteinExistence type="predicted"/>
<evidence type="ECO:0008006" key="3">
    <source>
        <dbReference type="Google" id="ProtNLM"/>
    </source>
</evidence>
<dbReference type="OrthoDB" id="7629404at2"/>
<protein>
    <recommendedName>
        <fullName evidence="3">Heme oxygenase</fullName>
    </recommendedName>
</protein>
<evidence type="ECO:0000313" key="1">
    <source>
        <dbReference type="EMBL" id="RIJ29479.1"/>
    </source>
</evidence>
<sequence>MSSLRRRLREETRDAHTSVDTLFGQHDIATREGLSITLQAHAIALRRTLAALPGRQTFTHARTLLVMLAAIESDLAALHVPATNTDQVQVNDGEIHPLGLIYVIAGSRLGARILLSDIQASRDPDVASATRYFACPESDEMWKQVSAQLKAWTGSADEEKKIIASAQTAFLWFEAAHRSVQKASIPA</sequence>
<dbReference type="Proteomes" id="UP000265845">
    <property type="component" value="Unassembled WGS sequence"/>
</dbReference>
<evidence type="ECO:0000313" key="2">
    <source>
        <dbReference type="Proteomes" id="UP000265845"/>
    </source>
</evidence>